<dbReference type="InterPro" id="IPR012340">
    <property type="entry name" value="NA-bd_OB-fold"/>
</dbReference>
<dbReference type="SUPFAM" id="SSF50249">
    <property type="entry name" value="Nucleic acid-binding proteins"/>
    <property type="match status" value="2"/>
</dbReference>
<dbReference type="GO" id="GO:0003677">
    <property type="term" value="F:DNA binding"/>
    <property type="evidence" value="ECO:0007669"/>
    <property type="project" value="UniProtKB-KW"/>
</dbReference>
<dbReference type="PANTHER" id="PTHR47165:SF4">
    <property type="entry name" value="OS03G0429900 PROTEIN"/>
    <property type="match status" value="1"/>
</dbReference>
<feature type="domain" description="Replication protein A OB" evidence="2">
    <location>
        <begin position="91"/>
        <end position="193"/>
    </location>
</feature>
<dbReference type="InterPro" id="IPR031657">
    <property type="entry name" value="REPA_OB_2"/>
</dbReference>
<organism evidence="3 4">
    <name type="scientific">Apium graveolens</name>
    <name type="common">Celery</name>
    <dbReference type="NCBI Taxonomy" id="4045"/>
    <lineage>
        <taxon>Eukaryota</taxon>
        <taxon>Viridiplantae</taxon>
        <taxon>Streptophyta</taxon>
        <taxon>Embryophyta</taxon>
        <taxon>Tracheophyta</taxon>
        <taxon>Spermatophyta</taxon>
        <taxon>Magnoliopsida</taxon>
        <taxon>eudicotyledons</taxon>
        <taxon>Gunneridae</taxon>
        <taxon>Pentapetalae</taxon>
        <taxon>asterids</taxon>
        <taxon>campanulids</taxon>
        <taxon>Apiales</taxon>
        <taxon>Apiaceae</taxon>
        <taxon>Apioideae</taxon>
        <taxon>apioid superclade</taxon>
        <taxon>Apieae</taxon>
        <taxon>Apium</taxon>
    </lineage>
</organism>
<sequence length="379" mass="43263">MDGNCSGLISMEGDYVYLIDLEITLTEQWTIMVRVARKWPNNNVLGELRGFYLILIDECKHIVVTNGTSVTPLPDAWGLIPHDVCYFTNLQDIETIEPKDSYLIDVAGIVENVRVIQNVTNKRGEQQTYIDFTISDFSYEVRVRLWDELAHSFEILYYDCTEYPVIIIIHSSRMLRNDYNGVCSLTSMLATSFDFNSNCAKVDNLRKRQTTKVTLFDKFALEVDQRFSKATGRDVIGTRISASFRWGDEMETPVMTVMQIKSLQLKDIEEQVNCEIVVTKVVNRNKCFNIKTECSDGSGSIEVMFSDEDVCRIIGKKVDDIYCPQAEAKGEQFFPDILNQLVRQKYVITLSITKHNIENSSTVYDATNVGECIESIGVR</sequence>
<keyword evidence="1" id="KW-0238">DNA-binding</keyword>
<evidence type="ECO:0000313" key="3">
    <source>
        <dbReference type="EMBL" id="KAF1001596.1"/>
    </source>
</evidence>
<proteinExistence type="predicted"/>
<dbReference type="EMBL" id="WRXP01003694">
    <property type="protein sequence ID" value="KAF1001596.1"/>
    <property type="molecule type" value="Genomic_DNA"/>
</dbReference>
<evidence type="ECO:0000313" key="4">
    <source>
        <dbReference type="Proteomes" id="UP000593563"/>
    </source>
</evidence>
<dbReference type="AlphaFoldDB" id="A0A6L5B779"/>
<dbReference type="Pfam" id="PF16900">
    <property type="entry name" value="REPA_OB_2"/>
    <property type="match status" value="1"/>
</dbReference>
<comment type="caution">
    <text evidence="3">The sequence shown here is derived from an EMBL/GenBank/DDBJ whole genome shotgun (WGS) entry which is preliminary data.</text>
</comment>
<dbReference type="PANTHER" id="PTHR47165">
    <property type="entry name" value="OS03G0429900 PROTEIN"/>
    <property type="match status" value="1"/>
</dbReference>
<reference evidence="3" key="1">
    <citation type="submission" date="2020-01" db="EMBL/GenBank/DDBJ databases">
        <title>The Celery Genome Sequence Reveals Sequential Paleo-tetraploidization, Resistance Gene Elimination, Karyotype Evolution, and Functional Innovation in Apiales.</title>
        <authorList>
            <person name="Song X."/>
        </authorList>
    </citation>
    <scope>NUCLEOTIDE SEQUENCE</scope>
    <source>
        <tissue evidence="3">Leaf</tissue>
    </source>
</reference>
<accession>A0A6L5B779</accession>
<dbReference type="Gene3D" id="2.40.50.140">
    <property type="entry name" value="Nucleic acid-binding proteins"/>
    <property type="match status" value="2"/>
</dbReference>
<keyword evidence="4" id="KW-1185">Reference proteome</keyword>
<name>A0A6L5B779_APIGR</name>
<gene>
    <name evidence="3" type="ORF">AG4045_027439</name>
</gene>
<dbReference type="Proteomes" id="UP000593563">
    <property type="component" value="Unassembled WGS sequence"/>
</dbReference>
<protein>
    <recommendedName>
        <fullName evidence="2">Replication protein A OB domain-containing protein</fullName>
    </recommendedName>
</protein>
<evidence type="ECO:0000256" key="1">
    <source>
        <dbReference type="ARBA" id="ARBA00023125"/>
    </source>
</evidence>
<evidence type="ECO:0000259" key="2">
    <source>
        <dbReference type="Pfam" id="PF16900"/>
    </source>
</evidence>